<dbReference type="EMBL" id="FVGW01000016">
    <property type="protein sequence ID" value="SKM83373.1"/>
    <property type="molecule type" value="Genomic_DNA"/>
</dbReference>
<reference evidence="1 2" key="1">
    <citation type="submission" date="2016-11" db="EMBL/GenBank/DDBJ databases">
        <authorList>
            <consortium name="Pathogen Informatics"/>
        </authorList>
    </citation>
    <scope>NUCLEOTIDE SEQUENCE [LARGE SCALE GENOMIC DNA]</scope>
    <source>
        <strain evidence="1 2">911</strain>
    </source>
</reference>
<accession>A0A1T8TS11</accession>
<sequence>MENAADRTDEMIEQAKAALAAARFQEMLAQKTARVVAGTLALGLREQGLSDTAIGEVLGVSRNRVSNLVDVGVWPRVAGDVPLFQCEERDAIEAGVSTLCKPLVAQETGWIHTRTGRGQDLLEENKVPLPYAIGKRPGLLDAEAAQFDNQSSGERILVYTFERHYGEMLYDSNLRQDGPNGMGYYRIALCSAAGDSQELPLELLGIDIGALRFGSKWPNPRHRNDIGDAFRNALAAVRGYYGIWPLPAHMEDKP</sequence>
<organism evidence="1 2">
    <name type="scientific">Mycobacteroides abscessus subsp. massiliense</name>
    <dbReference type="NCBI Taxonomy" id="1962118"/>
    <lineage>
        <taxon>Bacteria</taxon>
        <taxon>Bacillati</taxon>
        <taxon>Actinomycetota</taxon>
        <taxon>Actinomycetes</taxon>
        <taxon>Mycobacteriales</taxon>
        <taxon>Mycobacteriaceae</taxon>
        <taxon>Mycobacteroides</taxon>
        <taxon>Mycobacteroides abscessus</taxon>
    </lineage>
</organism>
<protein>
    <submittedName>
        <fullName evidence="1">Uncharacterized protein</fullName>
    </submittedName>
</protein>
<name>A0A1T8TS11_9MYCO</name>
<proteinExistence type="predicted"/>
<evidence type="ECO:0000313" key="1">
    <source>
        <dbReference type="EMBL" id="SKM83373.1"/>
    </source>
</evidence>
<gene>
    <name evidence="1" type="ORF">SAMEA2259716_05230</name>
</gene>
<dbReference type="AlphaFoldDB" id="A0A1T8TS11"/>
<evidence type="ECO:0000313" key="2">
    <source>
        <dbReference type="Proteomes" id="UP000190074"/>
    </source>
</evidence>
<dbReference type="Proteomes" id="UP000190074">
    <property type="component" value="Unassembled WGS sequence"/>
</dbReference>
<dbReference type="RefSeq" id="WP_049233356.1">
    <property type="nucleotide sequence ID" value="NZ_FVGW01000016.1"/>
</dbReference>